<feature type="transmembrane region" description="Helical" evidence="1">
    <location>
        <begin position="91"/>
        <end position="109"/>
    </location>
</feature>
<keyword evidence="1" id="KW-0472">Membrane</keyword>
<keyword evidence="1" id="KW-0812">Transmembrane</keyword>
<accession>A0A5J5G578</accession>
<dbReference type="EMBL" id="VYKK01000017">
    <property type="protein sequence ID" value="KAA9002408.1"/>
    <property type="molecule type" value="Genomic_DNA"/>
</dbReference>
<feature type="transmembrane region" description="Helical" evidence="1">
    <location>
        <begin position="206"/>
        <end position="228"/>
    </location>
</feature>
<dbReference type="Proteomes" id="UP000367750">
    <property type="component" value="Unassembled WGS sequence"/>
</dbReference>
<comment type="caution">
    <text evidence="2">The sequence shown here is derived from an EMBL/GenBank/DDBJ whole genome shotgun (WGS) entry which is preliminary data.</text>
</comment>
<organism evidence="2 3">
    <name type="scientific">Paenibacillus spiritus</name>
    <dbReference type="NCBI Taxonomy" id="2496557"/>
    <lineage>
        <taxon>Bacteria</taxon>
        <taxon>Bacillati</taxon>
        <taxon>Bacillota</taxon>
        <taxon>Bacilli</taxon>
        <taxon>Bacillales</taxon>
        <taxon>Paenibacillaceae</taxon>
        <taxon>Paenibacillus</taxon>
    </lineage>
</organism>
<evidence type="ECO:0000313" key="3">
    <source>
        <dbReference type="Proteomes" id="UP000367750"/>
    </source>
</evidence>
<feature type="transmembrane region" description="Helical" evidence="1">
    <location>
        <begin position="235"/>
        <end position="254"/>
    </location>
</feature>
<evidence type="ECO:0000256" key="1">
    <source>
        <dbReference type="SAM" id="Phobius"/>
    </source>
</evidence>
<evidence type="ECO:0000313" key="2">
    <source>
        <dbReference type="EMBL" id="KAA9002408.1"/>
    </source>
</evidence>
<dbReference type="OrthoDB" id="9836875at2"/>
<dbReference type="RefSeq" id="WP_150458753.1">
    <property type="nucleotide sequence ID" value="NZ_VYKK01000017.1"/>
</dbReference>
<gene>
    <name evidence="2" type="ORF">F4V43_13395</name>
</gene>
<proteinExistence type="predicted"/>
<name>A0A5J5G578_9BACL</name>
<feature type="transmembrane region" description="Helical" evidence="1">
    <location>
        <begin position="260"/>
        <end position="282"/>
    </location>
</feature>
<keyword evidence="3" id="KW-1185">Reference proteome</keyword>
<keyword evidence="1" id="KW-1133">Transmembrane helix</keyword>
<protein>
    <submittedName>
        <fullName evidence="2">Uncharacterized protein</fullName>
    </submittedName>
</protein>
<reference evidence="2 3" key="1">
    <citation type="submission" date="2019-09" db="EMBL/GenBank/DDBJ databases">
        <title>Bacillus ochoae sp. nov., Paenibacillus whitsoniae sp. nov., Paenibacillus spiritus sp. nov. Isolated from the Mars Exploration Rover during spacecraft assembly.</title>
        <authorList>
            <person name="Seuylemezian A."/>
            <person name="Vaishampayan P."/>
        </authorList>
    </citation>
    <scope>NUCLEOTIDE SEQUENCE [LARGE SCALE GENOMIC DNA]</scope>
    <source>
        <strain evidence="2 3">MER_111</strain>
    </source>
</reference>
<dbReference type="AlphaFoldDB" id="A0A5J5G578"/>
<feature type="transmembrane region" description="Helical" evidence="1">
    <location>
        <begin position="161"/>
        <end position="186"/>
    </location>
</feature>
<sequence>MAELIARKRVEQYQADCSSSQDRLSILAAVCLRPEREREGGESAVFAEVDGLPAEQDKEKNRGEDAAEFTRPAAAAPEAGAVIGPGAAEQVAAAFFLFNAAVLLLLYLLGLEGRGQPRFGSMGEALREINNSIIWPGCIVLTGWTARVADAAGKRHTGTRIWRAPAMGLLGTLLSTLLLDGLLLIFEPVYRLAGSAVSLQGFFTGAFFGRLMLSSLCIGLLSLLPLYLHQRAGSGTLVLAASLIAAVLWATQFGLEAKPVWVDCTRAAMAAACLPLGIAAGLDRKPQKGGKG</sequence>